<protein>
    <submittedName>
        <fullName evidence="1">Uncharacterized protein</fullName>
    </submittedName>
</protein>
<keyword evidence="2" id="KW-1185">Reference proteome</keyword>
<sequence>MATFQFRRGLIPQTEEALPRLAKAMIKRPRILWGELRRAWTYVAKTRAEVATHVGSFVIPDYPKRLAASI</sequence>
<organism evidence="1 2">
    <name type="scientific">Sphaerobolus stellatus (strain SS14)</name>
    <dbReference type="NCBI Taxonomy" id="990650"/>
    <lineage>
        <taxon>Eukaryota</taxon>
        <taxon>Fungi</taxon>
        <taxon>Dikarya</taxon>
        <taxon>Basidiomycota</taxon>
        <taxon>Agaricomycotina</taxon>
        <taxon>Agaricomycetes</taxon>
        <taxon>Phallomycetidae</taxon>
        <taxon>Geastrales</taxon>
        <taxon>Sphaerobolaceae</taxon>
        <taxon>Sphaerobolus</taxon>
    </lineage>
</organism>
<gene>
    <name evidence="1" type="ORF">M422DRAFT_271792</name>
</gene>
<evidence type="ECO:0000313" key="2">
    <source>
        <dbReference type="Proteomes" id="UP000054279"/>
    </source>
</evidence>
<evidence type="ECO:0000313" key="1">
    <source>
        <dbReference type="EMBL" id="KIJ27033.1"/>
    </source>
</evidence>
<name>A0A0C9TCX5_SPHS4</name>
<accession>A0A0C9TCX5</accession>
<proteinExistence type="predicted"/>
<reference evidence="1 2" key="1">
    <citation type="submission" date="2014-06" db="EMBL/GenBank/DDBJ databases">
        <title>Evolutionary Origins and Diversification of the Mycorrhizal Mutualists.</title>
        <authorList>
            <consortium name="DOE Joint Genome Institute"/>
            <consortium name="Mycorrhizal Genomics Consortium"/>
            <person name="Kohler A."/>
            <person name="Kuo A."/>
            <person name="Nagy L.G."/>
            <person name="Floudas D."/>
            <person name="Copeland A."/>
            <person name="Barry K.W."/>
            <person name="Cichocki N."/>
            <person name="Veneault-Fourrey C."/>
            <person name="LaButti K."/>
            <person name="Lindquist E.A."/>
            <person name="Lipzen A."/>
            <person name="Lundell T."/>
            <person name="Morin E."/>
            <person name="Murat C."/>
            <person name="Riley R."/>
            <person name="Ohm R."/>
            <person name="Sun H."/>
            <person name="Tunlid A."/>
            <person name="Henrissat B."/>
            <person name="Grigoriev I.V."/>
            <person name="Hibbett D.S."/>
            <person name="Martin F."/>
        </authorList>
    </citation>
    <scope>NUCLEOTIDE SEQUENCE [LARGE SCALE GENOMIC DNA]</scope>
    <source>
        <strain evidence="1 2">SS14</strain>
    </source>
</reference>
<dbReference type="AlphaFoldDB" id="A0A0C9TCX5"/>
<dbReference type="HOGENOM" id="CLU_2759448_0_0_1"/>
<dbReference type="EMBL" id="KN837348">
    <property type="protein sequence ID" value="KIJ27033.1"/>
    <property type="molecule type" value="Genomic_DNA"/>
</dbReference>
<dbReference type="Proteomes" id="UP000054279">
    <property type="component" value="Unassembled WGS sequence"/>
</dbReference>